<feature type="transmembrane region" description="Helical" evidence="6">
    <location>
        <begin position="42"/>
        <end position="63"/>
    </location>
</feature>
<evidence type="ECO:0000313" key="9">
    <source>
        <dbReference type="Proteomes" id="UP000198778"/>
    </source>
</evidence>
<dbReference type="RefSeq" id="WP_280138093.1">
    <property type="nucleotide sequence ID" value="NZ_FNIL01000008.1"/>
</dbReference>
<keyword evidence="9" id="KW-1185">Reference proteome</keyword>
<gene>
    <name evidence="8" type="ORF">SAMN04488053_108137</name>
</gene>
<dbReference type="Pfam" id="PF12823">
    <property type="entry name" value="DUF3817"/>
    <property type="match status" value="1"/>
</dbReference>
<feature type="domain" description="DUF3817" evidence="7">
    <location>
        <begin position="6"/>
        <end position="93"/>
    </location>
</feature>
<keyword evidence="2" id="KW-1003">Cell membrane</keyword>
<evidence type="ECO:0000256" key="3">
    <source>
        <dbReference type="ARBA" id="ARBA00022692"/>
    </source>
</evidence>
<evidence type="ECO:0000313" key="8">
    <source>
        <dbReference type="EMBL" id="SDO19586.1"/>
    </source>
</evidence>
<evidence type="ECO:0000256" key="5">
    <source>
        <dbReference type="ARBA" id="ARBA00023136"/>
    </source>
</evidence>
<accession>A0A1H0HK51</accession>
<evidence type="ECO:0000259" key="7">
    <source>
        <dbReference type="Pfam" id="PF12823"/>
    </source>
</evidence>
<evidence type="ECO:0000256" key="1">
    <source>
        <dbReference type="ARBA" id="ARBA00004651"/>
    </source>
</evidence>
<evidence type="ECO:0000256" key="6">
    <source>
        <dbReference type="SAM" id="Phobius"/>
    </source>
</evidence>
<feature type="transmembrane region" description="Helical" evidence="6">
    <location>
        <begin position="12"/>
        <end position="30"/>
    </location>
</feature>
<keyword evidence="5 6" id="KW-0472">Membrane</keyword>
<dbReference type="PANTHER" id="PTHR40077">
    <property type="entry name" value="MEMBRANE PROTEIN-RELATED"/>
    <property type="match status" value="1"/>
</dbReference>
<organism evidence="8 9">
    <name type="scientific">Alkalicoccus daliensis</name>
    <dbReference type="NCBI Taxonomy" id="745820"/>
    <lineage>
        <taxon>Bacteria</taxon>
        <taxon>Bacillati</taxon>
        <taxon>Bacillota</taxon>
        <taxon>Bacilli</taxon>
        <taxon>Bacillales</taxon>
        <taxon>Bacillaceae</taxon>
        <taxon>Alkalicoccus</taxon>
    </lineage>
</organism>
<dbReference type="GO" id="GO:0005886">
    <property type="term" value="C:plasma membrane"/>
    <property type="evidence" value="ECO:0007669"/>
    <property type="project" value="UniProtKB-SubCell"/>
</dbReference>
<name>A0A1H0HK51_9BACI</name>
<evidence type="ECO:0000256" key="2">
    <source>
        <dbReference type="ARBA" id="ARBA00022475"/>
    </source>
</evidence>
<proteinExistence type="predicted"/>
<feature type="transmembrane region" description="Helical" evidence="6">
    <location>
        <begin position="69"/>
        <end position="88"/>
    </location>
</feature>
<sequence>MFNNDLGRFRIMGLLEGASLIILLFVAMPFKYMLGISEAVSIAGALHGFLFIIYMMLTVYTTYKIRWSLKWFFGAVAAAFVPFGNFLLDRRIHTSFK</sequence>
<dbReference type="STRING" id="745820.SAMN04488053_108137"/>
<dbReference type="EMBL" id="FNIL01000008">
    <property type="protein sequence ID" value="SDO19586.1"/>
    <property type="molecule type" value="Genomic_DNA"/>
</dbReference>
<protein>
    <submittedName>
        <fullName evidence="8">Integral membrane protein</fullName>
    </submittedName>
</protein>
<comment type="subcellular location">
    <subcellularLocation>
        <location evidence="1">Cell membrane</location>
        <topology evidence="1">Multi-pass membrane protein</topology>
    </subcellularLocation>
</comment>
<evidence type="ECO:0000256" key="4">
    <source>
        <dbReference type="ARBA" id="ARBA00022989"/>
    </source>
</evidence>
<keyword evidence="4 6" id="KW-1133">Transmembrane helix</keyword>
<dbReference type="NCBIfam" id="TIGR03954">
    <property type="entry name" value="integ_memb_HG"/>
    <property type="match status" value="1"/>
</dbReference>
<dbReference type="AlphaFoldDB" id="A0A1H0HK51"/>
<dbReference type="PANTHER" id="PTHR40077:SF1">
    <property type="entry name" value="MEMBRANE PROTEIN"/>
    <property type="match status" value="1"/>
</dbReference>
<dbReference type="InterPro" id="IPR023845">
    <property type="entry name" value="DUF3817_TM"/>
</dbReference>
<reference evidence="9" key="1">
    <citation type="submission" date="2016-10" db="EMBL/GenBank/DDBJ databases">
        <authorList>
            <person name="Varghese N."/>
            <person name="Submissions S."/>
        </authorList>
    </citation>
    <scope>NUCLEOTIDE SEQUENCE [LARGE SCALE GENOMIC DNA]</scope>
    <source>
        <strain evidence="9">CGMCC 1.10369</strain>
    </source>
</reference>
<keyword evidence="3 6" id="KW-0812">Transmembrane</keyword>
<dbReference type="Proteomes" id="UP000198778">
    <property type="component" value="Unassembled WGS sequence"/>
</dbReference>